<sequence length="251" mass="29066">MSSACSFMRICTKKEQNRSSSIHLCLQNVLRIVGDKLKDASPFQDQVVEEKYHEFFLRSLICLGNLGSSLTMGISTVYHIGVLVVRYRGRGITNFDDYLFAIRLAIMLMLWVGLLLSSRMSEKQRYRIAVFVRKVVFVRFFVFMGELVLMDLNFERAKLTSFLLTLSFVLTSDSYQEHIFYTGVLAYAGHFARIVIQRNPQPWTAEIENILFSTFQYFFCMVLFAVSQINSRARFLRSYSQGQSYSASKSR</sequence>
<feature type="transmembrane region" description="Helical" evidence="1">
    <location>
        <begin position="98"/>
        <end position="116"/>
    </location>
</feature>
<reference evidence="2" key="1">
    <citation type="submission" date="2021-01" db="EMBL/GenBank/DDBJ databases">
        <authorList>
            <person name="Corre E."/>
            <person name="Pelletier E."/>
            <person name="Niang G."/>
            <person name="Scheremetjew M."/>
            <person name="Finn R."/>
            <person name="Kale V."/>
            <person name="Holt S."/>
            <person name="Cochrane G."/>
            <person name="Meng A."/>
            <person name="Brown T."/>
            <person name="Cohen L."/>
        </authorList>
    </citation>
    <scope>NUCLEOTIDE SEQUENCE</scope>
    <source>
        <strain evidence="2">CCMP 2712</strain>
    </source>
</reference>
<keyword evidence="1" id="KW-0472">Membrane</keyword>
<evidence type="ECO:0000256" key="1">
    <source>
        <dbReference type="SAM" id="Phobius"/>
    </source>
</evidence>
<proteinExistence type="predicted"/>
<feature type="transmembrane region" description="Helical" evidence="1">
    <location>
        <begin position="55"/>
        <end position="78"/>
    </location>
</feature>
<keyword evidence="1" id="KW-1133">Transmembrane helix</keyword>
<evidence type="ECO:0000313" key="2">
    <source>
        <dbReference type="EMBL" id="CAE2261574.1"/>
    </source>
</evidence>
<organism evidence="2">
    <name type="scientific">Guillardia theta</name>
    <name type="common">Cryptophyte</name>
    <name type="synonym">Cryptomonas phi</name>
    <dbReference type="NCBI Taxonomy" id="55529"/>
    <lineage>
        <taxon>Eukaryota</taxon>
        <taxon>Cryptophyceae</taxon>
        <taxon>Pyrenomonadales</taxon>
        <taxon>Geminigeraceae</taxon>
        <taxon>Guillardia</taxon>
    </lineage>
</organism>
<feature type="transmembrane region" description="Helical" evidence="1">
    <location>
        <begin position="136"/>
        <end position="154"/>
    </location>
</feature>
<gene>
    <name evidence="2" type="ORF">GTHE00462_LOCUS5216</name>
</gene>
<feature type="transmembrane region" description="Helical" evidence="1">
    <location>
        <begin position="210"/>
        <end position="229"/>
    </location>
</feature>
<accession>A0A7S4JF11</accession>
<dbReference type="AlphaFoldDB" id="A0A7S4JF11"/>
<keyword evidence="1" id="KW-0812">Transmembrane</keyword>
<protein>
    <submittedName>
        <fullName evidence="2">Uncharacterized protein</fullName>
    </submittedName>
</protein>
<name>A0A7S4JF11_GUITH</name>
<dbReference type="EMBL" id="HBKN01006525">
    <property type="protein sequence ID" value="CAE2261574.1"/>
    <property type="molecule type" value="Transcribed_RNA"/>
</dbReference>